<dbReference type="SMART" id="SM00256">
    <property type="entry name" value="FBOX"/>
    <property type="match status" value="2"/>
</dbReference>
<dbReference type="InterPro" id="IPR036047">
    <property type="entry name" value="F-box-like_dom_sf"/>
</dbReference>
<dbReference type="InterPro" id="IPR017451">
    <property type="entry name" value="F-box-assoc_interact_dom"/>
</dbReference>
<dbReference type="PANTHER" id="PTHR31672:SF2">
    <property type="entry name" value="F-BOX DOMAIN-CONTAINING PROTEIN"/>
    <property type="match status" value="1"/>
</dbReference>
<gene>
    <name evidence="2" type="ORF">EJB05_09155</name>
</gene>
<evidence type="ECO:0000259" key="1">
    <source>
        <dbReference type="SMART" id="SM00256"/>
    </source>
</evidence>
<reference evidence="2 3" key="1">
    <citation type="journal article" date="2019" name="Sci. Rep.">
        <title>A high-quality genome of Eragrostis curvula grass provides insights into Poaceae evolution and supports new strategies to enhance forage quality.</title>
        <authorList>
            <person name="Carballo J."/>
            <person name="Santos B.A.C.M."/>
            <person name="Zappacosta D."/>
            <person name="Garbus I."/>
            <person name="Selva J.P."/>
            <person name="Gallo C.A."/>
            <person name="Diaz A."/>
            <person name="Albertini E."/>
            <person name="Caccamo M."/>
            <person name="Echenique V."/>
        </authorList>
    </citation>
    <scope>NUCLEOTIDE SEQUENCE [LARGE SCALE GENOMIC DNA]</scope>
    <source>
        <strain evidence="3">cv. Victoria</strain>
        <tissue evidence="2">Leaf</tissue>
    </source>
</reference>
<name>A0A5J9W5J5_9POAL</name>
<dbReference type="OrthoDB" id="687019at2759"/>
<dbReference type="InterPro" id="IPR001810">
    <property type="entry name" value="F-box_dom"/>
</dbReference>
<evidence type="ECO:0000313" key="3">
    <source>
        <dbReference type="Proteomes" id="UP000324897"/>
    </source>
</evidence>
<feature type="domain" description="F-box" evidence="1">
    <location>
        <begin position="14"/>
        <end position="54"/>
    </location>
</feature>
<keyword evidence="3" id="KW-1185">Reference proteome</keyword>
<sequence>MKKRSKGGAGNPHLPAEIIDEILLLVPARCVFRFRAVCRSWAARLSSPTFTDAYYAAAKAKSKTCTDDACRKFVVFAPSSPGPSTLVYCCSNQGDSSLLLTADHLRTDFLSLSCRPSRGLFLFSDTRADAGHYWVCNPSTGECRALPPPPERRGVSLSSAGLALDDMALECKVVHLVFREGMTKEAVRCEVLTLGAPGFRWRHAAGGGLDGGGLERKIFQALRTEEAVAKVPPVFADGCLHWLMRYPAGRRRDANGVLQRQGQDAILRFSAADESLALVSAPEGVPFEDYIGLQDEERLPMVPVHLAELNGLLCMVHDRRRRHRPGQSFLDVWVRSSSSSSIRGGGEWSLDYRIPVTPLLARDVHGPRLITVLGSCYNSNQRLLLATSEHNVYSYAADTGRVETVFETSSSNIGLQKEAPAELLLGVYEDSLIRIGQAREKEEAGSSSSSSAVLTQVLLRLPLKSIAQSKLLGREWCALIESKSFVAAHMSINKRPKRRRILAVTSGRARHAFFEFAPPQSWMQRGAGSSRPPVAQHHLEDKLLCSKPCHGLNLISTSTDDYLCNPCTGDVQCLTIRGRSRFTPCCSSSGAAADVGQLHAFTVGRNVGFGFDHKTGEHVAVEIGRLCGAPACILKTSESDSWTCAGTPPMSVTDMPPAHVDGTLYWMGKEQVQAEHIVIVAFNISTRAFDVIRCEQPNTNHHGSASLFLVELDNTLSLVITNSDAEEMEIWMMDIKLRAWVSVHRICLRGQPDFSPRTTEAAVVVPMDISGDDGRILLSTGRALGYYDAKTGIIDTVYSLDIPPYTLAWPILCEESLVPVPDEDYLPVDRVAPPPSIHGHMAADRGRICDHPGHAVADSSTTPTPIFPECQSQEYCQRTGVFYSYCCRRLVCRRCIRCCAGHYKGQHIPLDNFYHDVIEEIQRNGWPVRHPLVPDPDYYCYYYSEPINNEDGNVVRHVFISQRDLVLGKLPCRLIECAYRMDGHGDVIETWARRYIDFDYGRE</sequence>
<protein>
    <recommendedName>
        <fullName evidence="1">F-box domain-containing protein</fullName>
    </recommendedName>
</protein>
<dbReference type="Gramene" id="TVU42734">
    <property type="protein sequence ID" value="TVU42734"/>
    <property type="gene ID" value="EJB05_09155"/>
</dbReference>
<dbReference type="NCBIfam" id="TIGR01640">
    <property type="entry name" value="F_box_assoc_1"/>
    <property type="match status" value="1"/>
</dbReference>
<feature type="non-terminal residue" evidence="2">
    <location>
        <position position="1"/>
    </location>
</feature>
<dbReference type="Pfam" id="PF00646">
    <property type="entry name" value="F-box"/>
    <property type="match status" value="1"/>
</dbReference>
<evidence type="ECO:0000313" key="2">
    <source>
        <dbReference type="EMBL" id="TVU42734.1"/>
    </source>
</evidence>
<comment type="caution">
    <text evidence="2">The sequence shown here is derived from an EMBL/GenBank/DDBJ whole genome shotgun (WGS) entry which is preliminary data.</text>
</comment>
<dbReference type="PANTHER" id="PTHR31672">
    <property type="entry name" value="BNACNNG10540D PROTEIN"/>
    <property type="match status" value="1"/>
</dbReference>
<dbReference type="InterPro" id="IPR006527">
    <property type="entry name" value="F-box-assoc_dom_typ1"/>
</dbReference>
<dbReference type="InterPro" id="IPR050796">
    <property type="entry name" value="SCF_F-box_component"/>
</dbReference>
<feature type="domain" description="F-box" evidence="1">
    <location>
        <begin position="449"/>
        <end position="489"/>
    </location>
</feature>
<proteinExistence type="predicted"/>
<dbReference type="Gene3D" id="1.20.1280.50">
    <property type="match status" value="1"/>
</dbReference>
<dbReference type="AlphaFoldDB" id="A0A5J9W5J5"/>
<organism evidence="2 3">
    <name type="scientific">Eragrostis curvula</name>
    <name type="common">weeping love grass</name>
    <dbReference type="NCBI Taxonomy" id="38414"/>
    <lineage>
        <taxon>Eukaryota</taxon>
        <taxon>Viridiplantae</taxon>
        <taxon>Streptophyta</taxon>
        <taxon>Embryophyta</taxon>
        <taxon>Tracheophyta</taxon>
        <taxon>Spermatophyta</taxon>
        <taxon>Magnoliopsida</taxon>
        <taxon>Liliopsida</taxon>
        <taxon>Poales</taxon>
        <taxon>Poaceae</taxon>
        <taxon>PACMAD clade</taxon>
        <taxon>Chloridoideae</taxon>
        <taxon>Eragrostideae</taxon>
        <taxon>Eragrostidinae</taxon>
        <taxon>Eragrostis</taxon>
    </lineage>
</organism>
<dbReference type="EMBL" id="RWGY01000005">
    <property type="protein sequence ID" value="TVU42734.1"/>
    <property type="molecule type" value="Genomic_DNA"/>
</dbReference>
<dbReference type="Proteomes" id="UP000324897">
    <property type="component" value="Unassembled WGS sequence"/>
</dbReference>
<dbReference type="SUPFAM" id="SSF81383">
    <property type="entry name" value="F-box domain"/>
    <property type="match status" value="1"/>
</dbReference>
<accession>A0A5J9W5J5</accession>
<dbReference type="Pfam" id="PF07734">
    <property type="entry name" value="FBA_1"/>
    <property type="match status" value="1"/>
</dbReference>